<evidence type="ECO:0000256" key="1">
    <source>
        <dbReference type="SAM" id="SignalP"/>
    </source>
</evidence>
<dbReference type="PANTHER" id="PTHR31157:SF1">
    <property type="entry name" value="SCP DOMAIN-CONTAINING PROTEIN"/>
    <property type="match status" value="1"/>
</dbReference>
<dbReference type="EnsemblProtists" id="PYU1_T003006">
    <property type="protein sequence ID" value="PYU1_T003006"/>
    <property type="gene ID" value="PYU1_G003003"/>
</dbReference>
<dbReference type="CDD" id="cd05379">
    <property type="entry name" value="CAP_bacterial"/>
    <property type="match status" value="1"/>
</dbReference>
<dbReference type="EMBL" id="GL376628">
    <property type="status" value="NOT_ANNOTATED_CDS"/>
    <property type="molecule type" value="Genomic_DNA"/>
</dbReference>
<dbReference type="Gene3D" id="3.40.33.10">
    <property type="entry name" value="CAP"/>
    <property type="match status" value="1"/>
</dbReference>
<organism evidence="3 4">
    <name type="scientific">Globisporangium ultimum (strain ATCC 200006 / CBS 805.95 / DAOM BR144)</name>
    <name type="common">Pythium ultimum</name>
    <dbReference type="NCBI Taxonomy" id="431595"/>
    <lineage>
        <taxon>Eukaryota</taxon>
        <taxon>Sar</taxon>
        <taxon>Stramenopiles</taxon>
        <taxon>Oomycota</taxon>
        <taxon>Peronosporomycetes</taxon>
        <taxon>Pythiales</taxon>
        <taxon>Pythiaceae</taxon>
        <taxon>Globisporangium</taxon>
    </lineage>
</organism>
<reference evidence="4" key="2">
    <citation type="submission" date="2010-04" db="EMBL/GenBank/DDBJ databases">
        <authorList>
            <person name="Buell R."/>
            <person name="Hamilton J."/>
            <person name="Hostetler J."/>
        </authorList>
    </citation>
    <scope>NUCLEOTIDE SEQUENCE [LARGE SCALE GENOMIC DNA]</scope>
    <source>
        <strain evidence="4">DAOM:BR144</strain>
    </source>
</reference>
<evidence type="ECO:0000313" key="3">
    <source>
        <dbReference type="EnsemblProtists" id="PYU1_T003006"/>
    </source>
</evidence>
<feature type="signal peptide" evidence="1">
    <location>
        <begin position="1"/>
        <end position="24"/>
    </location>
</feature>
<dbReference type="HOGENOM" id="CLU_1139948_0_0_1"/>
<evidence type="ECO:0000313" key="4">
    <source>
        <dbReference type="Proteomes" id="UP000019132"/>
    </source>
</evidence>
<protein>
    <recommendedName>
        <fullName evidence="2">SCP domain-containing protein</fullName>
    </recommendedName>
</protein>
<dbReference type="SUPFAM" id="SSF55797">
    <property type="entry name" value="PR-1-like"/>
    <property type="match status" value="1"/>
</dbReference>
<accession>K3WDG5</accession>
<reference evidence="4" key="1">
    <citation type="journal article" date="2010" name="Genome Biol.">
        <title>Genome sequence of the necrotrophic plant pathogen Pythium ultimum reveals original pathogenicity mechanisms and effector repertoire.</title>
        <authorList>
            <person name="Levesque C.A."/>
            <person name="Brouwer H."/>
            <person name="Cano L."/>
            <person name="Hamilton J.P."/>
            <person name="Holt C."/>
            <person name="Huitema E."/>
            <person name="Raffaele S."/>
            <person name="Robideau G.P."/>
            <person name="Thines M."/>
            <person name="Win J."/>
            <person name="Zerillo M.M."/>
            <person name="Beakes G.W."/>
            <person name="Boore J.L."/>
            <person name="Busam D."/>
            <person name="Dumas B."/>
            <person name="Ferriera S."/>
            <person name="Fuerstenberg S.I."/>
            <person name="Gachon C.M."/>
            <person name="Gaulin E."/>
            <person name="Govers F."/>
            <person name="Grenville-Briggs L."/>
            <person name="Horner N."/>
            <person name="Hostetler J."/>
            <person name="Jiang R.H."/>
            <person name="Johnson J."/>
            <person name="Krajaejun T."/>
            <person name="Lin H."/>
            <person name="Meijer H.J."/>
            <person name="Moore B."/>
            <person name="Morris P."/>
            <person name="Phuntmart V."/>
            <person name="Puiu D."/>
            <person name="Shetty J."/>
            <person name="Stajich J.E."/>
            <person name="Tripathy S."/>
            <person name="Wawra S."/>
            <person name="van West P."/>
            <person name="Whitty B.R."/>
            <person name="Coutinho P.M."/>
            <person name="Henrissat B."/>
            <person name="Martin F."/>
            <person name="Thomas P.D."/>
            <person name="Tyler B.M."/>
            <person name="De Vries R.P."/>
            <person name="Kamoun S."/>
            <person name="Yandell M."/>
            <person name="Tisserat N."/>
            <person name="Buell C.R."/>
        </authorList>
    </citation>
    <scope>NUCLEOTIDE SEQUENCE</scope>
    <source>
        <strain evidence="4">DAOM:BR144</strain>
    </source>
</reference>
<keyword evidence="4" id="KW-1185">Reference proteome</keyword>
<dbReference type="eggNOG" id="ENOG502RUUQ">
    <property type="taxonomic scope" value="Eukaryota"/>
</dbReference>
<dbReference type="PANTHER" id="PTHR31157">
    <property type="entry name" value="SCP DOMAIN-CONTAINING PROTEIN"/>
    <property type="match status" value="1"/>
</dbReference>
<evidence type="ECO:0000259" key="2">
    <source>
        <dbReference type="Pfam" id="PF00188"/>
    </source>
</evidence>
<sequence length="256" mass="26461">MKVLYSVSLAIVALAAAASNTAFAQDDNLNRVDLDTNELASVGAEADLYEFDTGAMSDDVADEQDVAPFGDMDTNVPTDAAPIAAESERTIPDGDVEVGADADAAAAVTAEERASYLYPEVRQAVIMAVISERQKVGLPSICLSSKLMDGAQAQADDMAKNNMISVTGSDGSDPSARGKAAGFNSTGVAELVGAGFTTAADMVAAWMKAPDSSAIVLGNYTHIGPGYTVEKSQQYVYYWSLDFAAGVGEECSGLAA</sequence>
<name>K3WDG5_GLOUD</name>
<proteinExistence type="predicted"/>
<feature type="domain" description="SCP" evidence="2">
    <location>
        <begin position="132"/>
        <end position="243"/>
    </location>
</feature>
<keyword evidence="1" id="KW-0732">Signal</keyword>
<dbReference type="STRING" id="431595.K3WDG5"/>
<dbReference type="AlphaFoldDB" id="K3WDG5"/>
<feature type="chain" id="PRO_5003867826" description="SCP domain-containing protein" evidence="1">
    <location>
        <begin position="25"/>
        <end position="256"/>
    </location>
</feature>
<dbReference type="InParanoid" id="K3WDG5"/>
<dbReference type="Proteomes" id="UP000019132">
    <property type="component" value="Unassembled WGS sequence"/>
</dbReference>
<dbReference type="Pfam" id="PF00188">
    <property type="entry name" value="CAP"/>
    <property type="match status" value="1"/>
</dbReference>
<dbReference type="InterPro" id="IPR014044">
    <property type="entry name" value="CAP_dom"/>
</dbReference>
<reference evidence="3" key="3">
    <citation type="submission" date="2015-02" db="UniProtKB">
        <authorList>
            <consortium name="EnsemblProtists"/>
        </authorList>
    </citation>
    <scope>IDENTIFICATION</scope>
    <source>
        <strain evidence="3">DAOM BR144</strain>
    </source>
</reference>
<dbReference type="VEuPathDB" id="FungiDB:PYU1_G003003"/>
<dbReference type="InterPro" id="IPR035940">
    <property type="entry name" value="CAP_sf"/>
</dbReference>